<dbReference type="SUPFAM" id="SSF100950">
    <property type="entry name" value="NagB/RpiA/CoA transferase-like"/>
    <property type="match status" value="1"/>
</dbReference>
<protein>
    <recommendedName>
        <fullName evidence="4">3-oxoacid CoA-transferase subunit A</fullName>
    </recommendedName>
</protein>
<dbReference type="GO" id="GO:0008410">
    <property type="term" value="F:CoA-transferase activity"/>
    <property type="evidence" value="ECO:0007669"/>
    <property type="project" value="InterPro"/>
</dbReference>
<dbReference type="PANTHER" id="PTHR13707">
    <property type="entry name" value="KETOACID-COENZYME A TRANSFERASE"/>
    <property type="match status" value="1"/>
</dbReference>
<organism evidence="3">
    <name type="scientific">marine metagenome</name>
    <dbReference type="NCBI Taxonomy" id="408172"/>
    <lineage>
        <taxon>unclassified sequences</taxon>
        <taxon>metagenomes</taxon>
        <taxon>ecological metagenomes</taxon>
    </lineage>
</organism>
<sequence>MAPRIYPQALDALSDMSDGSVVMIGGFGGPGLPQILLKALIEHGATNLTVITNTCYLPVAGNYDIANLVETGQIKKLITTFPGKPTQNVPVVESYKNGDVEIEVIPQGVLAERMRAGAAGLGGVFLPMFPGTEFSHGKEIRVIGGVKYVLEYPLRGQYALIAAHKSDRLGNLVYRRTQRNYNPTMAAAATTTIVQVRELVDVGGVNPEMVVTPGIYVDRIVVSSADRS</sequence>
<accession>A0A381UXH9</accession>
<dbReference type="SMART" id="SM00882">
    <property type="entry name" value="CoA_trans"/>
    <property type="match status" value="1"/>
</dbReference>
<dbReference type="Pfam" id="PF01144">
    <property type="entry name" value="CoA_trans"/>
    <property type="match status" value="1"/>
</dbReference>
<dbReference type="InterPro" id="IPR004165">
    <property type="entry name" value="CoA_trans_fam_I"/>
</dbReference>
<evidence type="ECO:0000313" key="3">
    <source>
        <dbReference type="EMBL" id="SVA32836.1"/>
    </source>
</evidence>
<dbReference type="InterPro" id="IPR037171">
    <property type="entry name" value="NagB/RpiA_transferase-like"/>
</dbReference>
<proteinExistence type="inferred from homology"/>
<dbReference type="Gene3D" id="3.40.1080.10">
    <property type="entry name" value="Glutaconate Coenzyme A-transferase"/>
    <property type="match status" value="1"/>
</dbReference>
<dbReference type="InterPro" id="IPR004163">
    <property type="entry name" value="CoA_transf_BS"/>
</dbReference>
<dbReference type="AlphaFoldDB" id="A0A381UXH9"/>
<dbReference type="PANTHER" id="PTHR13707:SF60">
    <property type="entry name" value="ACETATE COA-TRANSFERASE SUBUNIT ALPHA"/>
    <property type="match status" value="1"/>
</dbReference>
<name>A0A381UXH9_9ZZZZ</name>
<dbReference type="EMBL" id="UINC01007350">
    <property type="protein sequence ID" value="SVA32836.1"/>
    <property type="molecule type" value="Genomic_DNA"/>
</dbReference>
<evidence type="ECO:0000256" key="1">
    <source>
        <dbReference type="ARBA" id="ARBA00005612"/>
    </source>
</evidence>
<evidence type="ECO:0008006" key="4">
    <source>
        <dbReference type="Google" id="ProtNLM"/>
    </source>
</evidence>
<dbReference type="NCBIfam" id="TIGR02429">
    <property type="entry name" value="pcaI_scoA_fam"/>
    <property type="match status" value="1"/>
</dbReference>
<comment type="similarity">
    <text evidence="1">Belongs to the 3-oxoacid CoA-transferase subunit A family.</text>
</comment>
<dbReference type="PROSITE" id="PS01273">
    <property type="entry name" value="COA_TRANSF_1"/>
    <property type="match status" value="1"/>
</dbReference>
<keyword evidence="2" id="KW-0808">Transferase</keyword>
<evidence type="ECO:0000256" key="2">
    <source>
        <dbReference type="ARBA" id="ARBA00022679"/>
    </source>
</evidence>
<reference evidence="3" key="1">
    <citation type="submission" date="2018-05" db="EMBL/GenBank/DDBJ databases">
        <authorList>
            <person name="Lanie J.A."/>
            <person name="Ng W.-L."/>
            <person name="Kazmierczak K.M."/>
            <person name="Andrzejewski T.M."/>
            <person name="Davidsen T.M."/>
            <person name="Wayne K.J."/>
            <person name="Tettelin H."/>
            <person name="Glass J.I."/>
            <person name="Rusch D."/>
            <person name="Podicherti R."/>
            <person name="Tsui H.-C.T."/>
            <person name="Winkler M.E."/>
        </authorList>
    </citation>
    <scope>NUCLEOTIDE SEQUENCE</scope>
</reference>
<dbReference type="InterPro" id="IPR012792">
    <property type="entry name" value="3-oxoacid_CoA-transf_A"/>
</dbReference>
<gene>
    <name evidence="3" type="ORF">METZ01_LOCUS85690</name>
</gene>